<dbReference type="InterPro" id="IPR029500">
    <property type="entry name" value="QueF"/>
</dbReference>
<dbReference type="HAMAP" id="MF_00818">
    <property type="entry name" value="QueF_type1"/>
    <property type="match status" value="1"/>
</dbReference>
<proteinExistence type="inferred from homology"/>
<keyword evidence="7" id="KW-1185">Reference proteome</keyword>
<dbReference type="EC" id="1.7.1.13" evidence="5"/>
<dbReference type="Gene3D" id="3.30.1130.10">
    <property type="match status" value="1"/>
</dbReference>
<dbReference type="Proteomes" id="UP000265715">
    <property type="component" value="Unassembled WGS sequence"/>
</dbReference>
<comment type="catalytic activity">
    <reaction evidence="5">
        <text>7-aminomethyl-7-carbaguanine + 2 NADP(+) = 7-cyano-7-carbaguanine + 2 NADPH + 3 H(+)</text>
        <dbReference type="Rhea" id="RHEA:13409"/>
        <dbReference type="ChEBI" id="CHEBI:15378"/>
        <dbReference type="ChEBI" id="CHEBI:45075"/>
        <dbReference type="ChEBI" id="CHEBI:57783"/>
        <dbReference type="ChEBI" id="CHEBI:58349"/>
        <dbReference type="ChEBI" id="CHEBI:58703"/>
        <dbReference type="EC" id="1.7.1.13"/>
    </reaction>
</comment>
<dbReference type="InterPro" id="IPR050084">
    <property type="entry name" value="NADPH_dep_7-cyano-7-deazaG_red"/>
</dbReference>
<accession>A0A399EBJ0</accession>
<dbReference type="GO" id="GO:0033739">
    <property type="term" value="F:preQ1 synthase activity"/>
    <property type="evidence" value="ECO:0007669"/>
    <property type="project" value="UniProtKB-UniRule"/>
</dbReference>
<evidence type="ECO:0000256" key="4">
    <source>
        <dbReference type="ARBA" id="ARBA00023002"/>
    </source>
</evidence>
<dbReference type="Pfam" id="PF14489">
    <property type="entry name" value="QueF"/>
    <property type="match status" value="1"/>
</dbReference>
<reference evidence="6 7" key="1">
    <citation type="submission" date="2018-08" db="EMBL/GenBank/DDBJ databases">
        <title>Meiothermus terrae DSM 26712 genome sequencing project.</title>
        <authorList>
            <person name="Da Costa M.S."/>
            <person name="Albuquerque L."/>
            <person name="Raposo P."/>
            <person name="Froufe H.J.C."/>
            <person name="Barroso C.S."/>
            <person name="Egas C."/>
        </authorList>
    </citation>
    <scope>NUCLEOTIDE SEQUENCE [LARGE SCALE GENOMIC DNA]</scope>
    <source>
        <strain evidence="6 7">DSM 26712</strain>
    </source>
</reference>
<comment type="caution">
    <text evidence="5">Lacks conserved residue(s) required for the propagation of feature annotation.</text>
</comment>
<evidence type="ECO:0000256" key="2">
    <source>
        <dbReference type="ARBA" id="ARBA00022785"/>
    </source>
</evidence>
<dbReference type="PANTHER" id="PTHR34354:SF1">
    <property type="entry name" value="NADPH-DEPENDENT 7-CYANO-7-DEAZAGUANINE REDUCTASE"/>
    <property type="match status" value="1"/>
</dbReference>
<evidence type="ECO:0000313" key="6">
    <source>
        <dbReference type="EMBL" id="RIH81318.1"/>
    </source>
</evidence>
<keyword evidence="2 5" id="KW-0671">Queuosine biosynthesis</keyword>
<dbReference type="EMBL" id="QXDL01000184">
    <property type="protein sequence ID" value="RIH81318.1"/>
    <property type="molecule type" value="Genomic_DNA"/>
</dbReference>
<sequence length="134" mass="15144">MDKFWLPRSGPMPRPKSLEEARQVLADEAFRAPNVGRVTFEAAEFTSICPRSGQPDFGRVRISYTPKERCIESKSLKFYLWAYRDEPAFCEELTARIADDIVAAIDPAWLEVTLEQTPRGGIGIVVTAERGQRP</sequence>
<dbReference type="UniPathway" id="UPA00392"/>
<organism evidence="6 7">
    <name type="scientific">Calidithermus terrae</name>
    <dbReference type="NCBI Taxonomy" id="1408545"/>
    <lineage>
        <taxon>Bacteria</taxon>
        <taxon>Thermotogati</taxon>
        <taxon>Deinococcota</taxon>
        <taxon>Deinococci</taxon>
        <taxon>Thermales</taxon>
        <taxon>Thermaceae</taxon>
        <taxon>Calidithermus</taxon>
    </lineage>
</organism>
<keyword evidence="4 5" id="KW-0560">Oxidoreductase</keyword>
<feature type="active site" description="Proton donor" evidence="5">
    <location>
        <position position="56"/>
    </location>
</feature>
<comment type="similarity">
    <text evidence="5">Belongs to the GTP cyclohydrolase I family. QueF type 1 subfamily.</text>
</comment>
<dbReference type="AlphaFoldDB" id="A0A399EBJ0"/>
<keyword evidence="3 5" id="KW-0521">NADP</keyword>
<dbReference type="GO" id="GO:0005737">
    <property type="term" value="C:cytoplasm"/>
    <property type="evidence" value="ECO:0007669"/>
    <property type="project" value="UniProtKB-SubCell"/>
</dbReference>
<dbReference type="RefSeq" id="WP_027891693.1">
    <property type="nucleotide sequence ID" value="NZ_QXDL01000184.1"/>
</dbReference>
<dbReference type="OrthoDB" id="9795077at2"/>
<evidence type="ECO:0000256" key="5">
    <source>
        <dbReference type="HAMAP-Rule" id="MF_00818"/>
    </source>
</evidence>
<dbReference type="InterPro" id="IPR016856">
    <property type="entry name" value="QueF_type1"/>
</dbReference>
<dbReference type="InterPro" id="IPR043133">
    <property type="entry name" value="GTP-CH-I_C/QueF"/>
</dbReference>
<dbReference type="PANTHER" id="PTHR34354">
    <property type="entry name" value="NADPH-DEPENDENT 7-CYANO-7-DEAZAGUANINE REDUCTASE"/>
    <property type="match status" value="1"/>
</dbReference>
<feature type="binding site" evidence="5">
    <location>
        <begin position="71"/>
        <end position="73"/>
    </location>
    <ligand>
        <name>substrate</name>
    </ligand>
</feature>
<dbReference type="SUPFAM" id="SSF55620">
    <property type="entry name" value="Tetrahydrobiopterin biosynthesis enzymes-like"/>
    <property type="match status" value="1"/>
</dbReference>
<protein>
    <recommendedName>
        <fullName evidence="5">NADPH-dependent 7-cyano-7-deazaguanine reductase</fullName>
        <ecNumber evidence="5">1.7.1.13</ecNumber>
    </recommendedName>
    <alternativeName>
        <fullName evidence="5">7-cyano-7-carbaguanine reductase</fullName>
    </alternativeName>
    <alternativeName>
        <fullName evidence="5">NADPH-dependent nitrile oxidoreductase</fullName>
    </alternativeName>
    <alternativeName>
        <fullName evidence="5">PreQ(0) reductase</fullName>
    </alternativeName>
</protein>
<comment type="caution">
    <text evidence="6">The sequence shown here is derived from an EMBL/GenBank/DDBJ whole genome shotgun (WGS) entry which is preliminary data.</text>
</comment>
<gene>
    <name evidence="5 6" type="primary">queF</name>
    <name evidence="6" type="ORF">Mterra_03240</name>
</gene>
<comment type="subcellular location">
    <subcellularLocation>
        <location evidence="5">Cytoplasm</location>
    </subcellularLocation>
</comment>
<feature type="active site" description="Thioimide intermediate" evidence="5">
    <location>
        <position position="49"/>
    </location>
</feature>
<dbReference type="NCBIfam" id="TIGR03139">
    <property type="entry name" value="QueF-II"/>
    <property type="match status" value="1"/>
</dbReference>
<evidence type="ECO:0000256" key="1">
    <source>
        <dbReference type="ARBA" id="ARBA00022490"/>
    </source>
</evidence>
<name>A0A399EBJ0_9DEIN</name>
<evidence type="ECO:0000256" key="3">
    <source>
        <dbReference type="ARBA" id="ARBA00022857"/>
    </source>
</evidence>
<comment type="pathway">
    <text evidence="5">tRNA modification; tRNA-queuosine biosynthesis.</text>
</comment>
<evidence type="ECO:0000313" key="7">
    <source>
        <dbReference type="Proteomes" id="UP000265715"/>
    </source>
</evidence>
<dbReference type="GO" id="GO:0008616">
    <property type="term" value="P:tRNA queuosine(34) biosynthetic process"/>
    <property type="evidence" value="ECO:0007669"/>
    <property type="project" value="UniProtKB-UniRule"/>
</dbReference>
<keyword evidence="1 5" id="KW-0963">Cytoplasm</keyword>
<comment type="function">
    <text evidence="5">Catalyzes the NADPH-dependent reduction of 7-cyano-7-deazaguanine (preQ0) to 7-aminomethyl-7-deazaguanine (preQ1).</text>
</comment>